<keyword evidence="8 13" id="KW-1133">Transmembrane helix</keyword>
<dbReference type="EC" id="4.2.1.134" evidence="4"/>
<dbReference type="GO" id="GO:0006633">
    <property type="term" value="P:fatty acid biosynthetic process"/>
    <property type="evidence" value="ECO:0007669"/>
    <property type="project" value="UniProtKB-UniPathway"/>
</dbReference>
<keyword evidence="5" id="KW-0444">Lipid biosynthesis</keyword>
<dbReference type="Pfam" id="PF04387">
    <property type="entry name" value="PTPLA"/>
    <property type="match status" value="1"/>
</dbReference>
<keyword evidence="7" id="KW-0276">Fatty acid metabolism</keyword>
<accession>A0A1E4T2P7</accession>
<dbReference type="GO" id="GO:0102158">
    <property type="term" value="F:very-long-chain (3R)-3-hydroxyacyl-CoA dehydratase activity"/>
    <property type="evidence" value="ECO:0007669"/>
    <property type="project" value="UniProtKB-EC"/>
</dbReference>
<feature type="transmembrane region" description="Helical" evidence="13">
    <location>
        <begin position="54"/>
        <end position="77"/>
    </location>
</feature>
<dbReference type="STRING" id="983967.A0A1E4T2P7"/>
<keyword evidence="10 13" id="KW-0472">Membrane</keyword>
<evidence type="ECO:0000256" key="5">
    <source>
        <dbReference type="ARBA" id="ARBA00022516"/>
    </source>
</evidence>
<evidence type="ECO:0000256" key="4">
    <source>
        <dbReference type="ARBA" id="ARBA00013122"/>
    </source>
</evidence>
<sequence length="229" mass="26606">MPVEYTVARYNNTQKYLLISNGIRCFAWFSVNLRFLVLFPLTGIRFLPGGIADFYIFVNLTTILIDLFDYISIFRKIPDGSHVSKPQKFNLICVLLTRLLITFILLNYPKVAKNVCFPILIFTTSLVEFIRYLVNFYKVRTFGGSVYWLNLIKKLSIFFIYPILISSEFGILFLSLQLIKTELGYYSDLIDYDVWVGDLIELIVKIPTQLAKNNVPKPIEIEAIKEKKI</sequence>
<comment type="subcellular location">
    <subcellularLocation>
        <location evidence="1">Membrane</location>
        <topology evidence="1">Multi-pass membrane protein</topology>
    </subcellularLocation>
</comment>
<evidence type="ECO:0000256" key="13">
    <source>
        <dbReference type="SAM" id="Phobius"/>
    </source>
</evidence>
<keyword evidence="11" id="KW-0275">Fatty acid biosynthesis</keyword>
<keyword evidence="15" id="KW-1185">Reference proteome</keyword>
<keyword evidence="12" id="KW-0456">Lyase</keyword>
<name>A0A1E4T2P7_9ASCO</name>
<keyword evidence="6 13" id="KW-0812">Transmembrane</keyword>
<dbReference type="EMBL" id="KV453851">
    <property type="protein sequence ID" value="ODV86025.1"/>
    <property type="molecule type" value="Genomic_DNA"/>
</dbReference>
<evidence type="ECO:0000256" key="10">
    <source>
        <dbReference type="ARBA" id="ARBA00023136"/>
    </source>
</evidence>
<evidence type="ECO:0000256" key="6">
    <source>
        <dbReference type="ARBA" id="ARBA00022692"/>
    </source>
</evidence>
<dbReference type="UniPathway" id="UPA00094"/>
<evidence type="ECO:0000256" key="1">
    <source>
        <dbReference type="ARBA" id="ARBA00004141"/>
    </source>
</evidence>
<evidence type="ECO:0000256" key="8">
    <source>
        <dbReference type="ARBA" id="ARBA00022989"/>
    </source>
</evidence>
<keyword evidence="9" id="KW-0443">Lipid metabolism</keyword>
<feature type="transmembrane region" description="Helical" evidence="13">
    <location>
        <begin position="25"/>
        <end position="48"/>
    </location>
</feature>
<feature type="transmembrane region" description="Helical" evidence="13">
    <location>
        <begin position="115"/>
        <end position="134"/>
    </location>
</feature>
<dbReference type="OrthoDB" id="46988at2759"/>
<evidence type="ECO:0000256" key="2">
    <source>
        <dbReference type="ARBA" id="ARBA00005194"/>
    </source>
</evidence>
<dbReference type="GO" id="GO:0016020">
    <property type="term" value="C:membrane"/>
    <property type="evidence" value="ECO:0007669"/>
    <property type="project" value="UniProtKB-SubCell"/>
</dbReference>
<protein>
    <recommendedName>
        <fullName evidence="4">very-long-chain (3R)-3-hydroxyacyl-CoA dehydratase</fullName>
        <ecNumber evidence="4">4.2.1.134</ecNumber>
    </recommendedName>
</protein>
<evidence type="ECO:0000256" key="3">
    <source>
        <dbReference type="ARBA" id="ARBA00007811"/>
    </source>
</evidence>
<dbReference type="Proteomes" id="UP000094801">
    <property type="component" value="Unassembled WGS sequence"/>
</dbReference>
<dbReference type="InterPro" id="IPR007482">
    <property type="entry name" value="Tyr_Pase-like_PTPLA"/>
</dbReference>
<evidence type="ECO:0000256" key="12">
    <source>
        <dbReference type="ARBA" id="ARBA00023239"/>
    </source>
</evidence>
<evidence type="ECO:0000256" key="9">
    <source>
        <dbReference type="ARBA" id="ARBA00023098"/>
    </source>
</evidence>
<proteinExistence type="inferred from homology"/>
<evidence type="ECO:0000256" key="7">
    <source>
        <dbReference type="ARBA" id="ARBA00022832"/>
    </source>
</evidence>
<organism evidence="14 15">
    <name type="scientific">[Candida] arabinofermentans NRRL YB-2248</name>
    <dbReference type="NCBI Taxonomy" id="983967"/>
    <lineage>
        <taxon>Eukaryota</taxon>
        <taxon>Fungi</taxon>
        <taxon>Dikarya</taxon>
        <taxon>Ascomycota</taxon>
        <taxon>Saccharomycotina</taxon>
        <taxon>Pichiomycetes</taxon>
        <taxon>Pichiales</taxon>
        <taxon>Pichiaceae</taxon>
        <taxon>Ogataea</taxon>
        <taxon>Ogataea/Candida clade</taxon>
    </lineage>
</organism>
<reference evidence="15" key="1">
    <citation type="submission" date="2016-04" db="EMBL/GenBank/DDBJ databases">
        <title>Comparative genomics of biotechnologically important yeasts.</title>
        <authorList>
            <consortium name="DOE Joint Genome Institute"/>
            <person name="Riley R."/>
            <person name="Haridas S."/>
            <person name="Wolfe K.H."/>
            <person name="Lopes M.R."/>
            <person name="Hittinger C.T."/>
            <person name="Goker M."/>
            <person name="Salamov A."/>
            <person name="Wisecaver J."/>
            <person name="Long T.M."/>
            <person name="Aerts A.L."/>
            <person name="Barry K."/>
            <person name="Choi C."/>
            <person name="Clum A."/>
            <person name="Coughlan A.Y."/>
            <person name="Deshpande S."/>
            <person name="Douglass A.P."/>
            <person name="Hanson S.J."/>
            <person name="Klenk H.-P."/>
            <person name="Labutti K."/>
            <person name="Lapidus A."/>
            <person name="Lindquist E."/>
            <person name="Lipzen A."/>
            <person name="Meier-Kolthoff J.P."/>
            <person name="Ohm R.A."/>
            <person name="Otillar R.P."/>
            <person name="Pangilinan J."/>
            <person name="Peng Y."/>
            <person name="Rokas A."/>
            <person name="Rosa C.A."/>
            <person name="Scheuner C."/>
            <person name="Sibirny A.A."/>
            <person name="Slot J.C."/>
            <person name="Stielow J.B."/>
            <person name="Sun H."/>
            <person name="Kurtzman C.P."/>
            <person name="Blackwell M."/>
            <person name="Grigoriev I.V."/>
            <person name="Jeffries T.W."/>
        </authorList>
    </citation>
    <scope>NUCLEOTIDE SEQUENCE [LARGE SCALE GENOMIC DNA]</scope>
    <source>
        <strain evidence="15">NRRL YB-2248</strain>
    </source>
</reference>
<evidence type="ECO:0000256" key="11">
    <source>
        <dbReference type="ARBA" id="ARBA00023160"/>
    </source>
</evidence>
<dbReference type="AlphaFoldDB" id="A0A1E4T2P7"/>
<evidence type="ECO:0000313" key="15">
    <source>
        <dbReference type="Proteomes" id="UP000094801"/>
    </source>
</evidence>
<evidence type="ECO:0000313" key="14">
    <source>
        <dbReference type="EMBL" id="ODV86025.1"/>
    </source>
</evidence>
<comment type="pathway">
    <text evidence="2">Lipid metabolism; fatty acid biosynthesis.</text>
</comment>
<feature type="transmembrane region" description="Helical" evidence="13">
    <location>
        <begin position="89"/>
        <end position="109"/>
    </location>
</feature>
<comment type="similarity">
    <text evidence="3">Belongs to the very long-chain fatty acids dehydratase HACD family.</text>
</comment>
<gene>
    <name evidence="14" type="ORF">CANARDRAFT_212307</name>
</gene>
<feature type="transmembrane region" description="Helical" evidence="13">
    <location>
        <begin position="155"/>
        <end position="179"/>
    </location>
</feature>